<reference evidence="1 2" key="1">
    <citation type="submission" date="2024-09" db="EMBL/GenBank/DDBJ databases">
        <authorList>
            <person name="Sun Q."/>
            <person name="Mori K."/>
        </authorList>
    </citation>
    <scope>NUCLEOTIDE SEQUENCE [LARGE SCALE GENOMIC DNA]</scope>
    <source>
        <strain evidence="1 2">CECT 8300</strain>
    </source>
</reference>
<proteinExistence type="predicted"/>
<dbReference type="EMBL" id="JBHMFA010000009">
    <property type="protein sequence ID" value="MFB9105600.1"/>
    <property type="molecule type" value="Genomic_DNA"/>
</dbReference>
<accession>A0ABV5H132</accession>
<evidence type="ECO:0008006" key="3">
    <source>
        <dbReference type="Google" id="ProtNLM"/>
    </source>
</evidence>
<gene>
    <name evidence="1" type="ORF">ACFFU1_11860</name>
</gene>
<dbReference type="RefSeq" id="WP_290271754.1">
    <property type="nucleotide sequence ID" value="NZ_JAUFQP010000013.1"/>
</dbReference>
<name>A0ABV5H132_9FLAO</name>
<keyword evidence="2" id="KW-1185">Reference proteome</keyword>
<evidence type="ECO:0000313" key="2">
    <source>
        <dbReference type="Proteomes" id="UP001589590"/>
    </source>
</evidence>
<comment type="caution">
    <text evidence="1">The sequence shown here is derived from an EMBL/GenBank/DDBJ whole genome shotgun (WGS) entry which is preliminary data.</text>
</comment>
<evidence type="ECO:0000313" key="1">
    <source>
        <dbReference type="EMBL" id="MFB9105600.1"/>
    </source>
</evidence>
<protein>
    <recommendedName>
        <fullName evidence="3">DUF1735 domain-containing protein</fullName>
    </recommendedName>
</protein>
<organism evidence="1 2">
    <name type="scientific">Algibacter miyuki</name>
    <dbReference type="NCBI Taxonomy" id="1306933"/>
    <lineage>
        <taxon>Bacteria</taxon>
        <taxon>Pseudomonadati</taxon>
        <taxon>Bacteroidota</taxon>
        <taxon>Flavobacteriia</taxon>
        <taxon>Flavobacteriales</taxon>
        <taxon>Flavobacteriaceae</taxon>
        <taxon>Algibacter</taxon>
    </lineage>
</organism>
<dbReference type="Proteomes" id="UP001589590">
    <property type="component" value="Unassembled WGS sequence"/>
</dbReference>
<sequence>MKNFKLLTILALSIILFNSCDYDDQDSIDIDYVGFVSDFTIGVAPTGTIDEEISIYATKTTSSERTLTLSIDSDLTTADATAYTVPNSITIPAGSTKGTFTLNAIGENISTSGLDLLVLSITSNDGTLVGEPLSINLQQVCPYPETELSLTFDDYASEISWELTDSDDNILFSGGPYTDGDTDISSTFCLGNGDYTFILKDSYGDGFAAPGAAIIYNNGVELVNISGDFGNLISQAFTISN</sequence>